<accession>A0A6C0HBT9</accession>
<dbReference type="AlphaFoldDB" id="A0A6C0HBT9"/>
<reference evidence="2" key="1">
    <citation type="journal article" date="2020" name="Nature">
        <title>Giant virus diversity and host interactions through global metagenomics.</title>
        <authorList>
            <person name="Schulz F."/>
            <person name="Roux S."/>
            <person name="Paez-Espino D."/>
            <person name="Jungbluth S."/>
            <person name="Walsh D.A."/>
            <person name="Denef V.J."/>
            <person name="McMahon K.D."/>
            <person name="Konstantinidis K.T."/>
            <person name="Eloe-Fadrosh E.A."/>
            <person name="Kyrpides N.C."/>
            <person name="Woyke T."/>
        </authorList>
    </citation>
    <scope>NUCLEOTIDE SEQUENCE</scope>
    <source>
        <strain evidence="2">GVMAG-M-3300023179-91</strain>
    </source>
</reference>
<keyword evidence="1" id="KW-0472">Membrane</keyword>
<organism evidence="2">
    <name type="scientific">viral metagenome</name>
    <dbReference type="NCBI Taxonomy" id="1070528"/>
    <lineage>
        <taxon>unclassified sequences</taxon>
        <taxon>metagenomes</taxon>
        <taxon>organismal metagenomes</taxon>
    </lineage>
</organism>
<feature type="transmembrane region" description="Helical" evidence="1">
    <location>
        <begin position="6"/>
        <end position="25"/>
    </location>
</feature>
<sequence>MKSNLIIFLNIFIFIVVFVFLVYLIQQLIIIKKKKSYEYENKEGFLSGFRQAYRPYIRNMRLYSKNKFKIFSGKMQTIVRKFGLA</sequence>
<protein>
    <submittedName>
        <fullName evidence="2">Uncharacterized protein</fullName>
    </submittedName>
</protein>
<evidence type="ECO:0000256" key="1">
    <source>
        <dbReference type="SAM" id="Phobius"/>
    </source>
</evidence>
<dbReference type="EMBL" id="MN739929">
    <property type="protein sequence ID" value="QHT78082.1"/>
    <property type="molecule type" value="Genomic_DNA"/>
</dbReference>
<keyword evidence="1" id="KW-0812">Transmembrane</keyword>
<keyword evidence="1" id="KW-1133">Transmembrane helix</keyword>
<evidence type="ECO:0000313" key="2">
    <source>
        <dbReference type="EMBL" id="QHT78082.1"/>
    </source>
</evidence>
<name>A0A6C0HBT9_9ZZZZ</name>
<proteinExistence type="predicted"/>